<dbReference type="EMBL" id="LAJY01000253">
    <property type="protein sequence ID" value="KJV09586.1"/>
    <property type="molecule type" value="Genomic_DNA"/>
</dbReference>
<sequence length="61" mass="6718">RPAACTRAATASTVGVLPWPPTVRLPMQITGTAGVEAHRRGKPLRRYRRDAIRQRGEQPGQ</sequence>
<feature type="compositionally biased region" description="Basic and acidic residues" evidence="1">
    <location>
        <begin position="49"/>
        <end position="61"/>
    </location>
</feature>
<feature type="non-terminal residue" evidence="2">
    <location>
        <position position="1"/>
    </location>
</feature>
<evidence type="ECO:0000313" key="2">
    <source>
        <dbReference type="EMBL" id="KJV09586.1"/>
    </source>
</evidence>
<keyword evidence="3" id="KW-1185">Reference proteome</keyword>
<evidence type="ECO:0000313" key="3">
    <source>
        <dbReference type="Proteomes" id="UP000033774"/>
    </source>
</evidence>
<comment type="caution">
    <text evidence="2">The sequence shown here is derived from an EMBL/GenBank/DDBJ whole genome shotgun (WGS) entry which is preliminary data.</text>
</comment>
<organism evidence="2 3">
    <name type="scientific">Elstera litoralis</name>
    <dbReference type="NCBI Taxonomy" id="552518"/>
    <lineage>
        <taxon>Bacteria</taxon>
        <taxon>Pseudomonadati</taxon>
        <taxon>Pseudomonadota</taxon>
        <taxon>Alphaproteobacteria</taxon>
        <taxon>Rhodospirillales</taxon>
        <taxon>Rhodospirillaceae</taxon>
        <taxon>Elstera</taxon>
    </lineage>
</organism>
<accession>A0A0F3ISB9</accession>
<proteinExistence type="predicted"/>
<gene>
    <name evidence="2" type="ORF">VZ95_10565</name>
</gene>
<evidence type="ECO:0000256" key="1">
    <source>
        <dbReference type="SAM" id="MobiDB-lite"/>
    </source>
</evidence>
<protein>
    <submittedName>
        <fullName evidence="2">Uncharacterized protein</fullName>
    </submittedName>
</protein>
<dbReference type="AlphaFoldDB" id="A0A0F3ISB9"/>
<reference evidence="2 3" key="1">
    <citation type="submission" date="2015-03" db="EMBL/GenBank/DDBJ databases">
        <title>Draft genome sequence of Elstera litoralis.</title>
        <authorList>
            <person name="Rahalkar M.C."/>
            <person name="Dhakephalkar P.K."/>
            <person name="Pore S.D."/>
            <person name="Arora P."/>
            <person name="Kapse N.G."/>
            <person name="Pandit P.S."/>
        </authorList>
    </citation>
    <scope>NUCLEOTIDE SEQUENCE [LARGE SCALE GENOMIC DNA]</scope>
    <source>
        <strain evidence="2 3">Dia-1</strain>
    </source>
</reference>
<dbReference type="Proteomes" id="UP000033774">
    <property type="component" value="Unassembled WGS sequence"/>
</dbReference>
<name>A0A0F3ISB9_9PROT</name>
<feature type="region of interest" description="Disordered" evidence="1">
    <location>
        <begin position="34"/>
        <end position="61"/>
    </location>
</feature>
<feature type="compositionally biased region" description="Basic residues" evidence="1">
    <location>
        <begin position="39"/>
        <end position="48"/>
    </location>
</feature>